<organism evidence="2 3">
    <name type="scientific">Thermophagus xiamenensis</name>
    <dbReference type="NCBI Taxonomy" id="385682"/>
    <lineage>
        <taxon>Bacteria</taxon>
        <taxon>Pseudomonadati</taxon>
        <taxon>Bacteroidota</taxon>
        <taxon>Bacteroidia</taxon>
        <taxon>Marinilabiliales</taxon>
        <taxon>Marinilabiliaceae</taxon>
        <taxon>Thermophagus</taxon>
    </lineage>
</organism>
<evidence type="ECO:0000256" key="1">
    <source>
        <dbReference type="SAM" id="Phobius"/>
    </source>
</evidence>
<dbReference type="Proteomes" id="UP000181976">
    <property type="component" value="Unassembled WGS sequence"/>
</dbReference>
<reference evidence="2 3" key="1">
    <citation type="submission" date="2016-10" db="EMBL/GenBank/DDBJ databases">
        <authorList>
            <person name="de Groot N.N."/>
        </authorList>
    </citation>
    <scope>NUCLEOTIDE SEQUENCE [LARGE SCALE GENOMIC DNA]</scope>
    <source>
        <strain evidence="2 3">DSM 19012</strain>
    </source>
</reference>
<dbReference type="AlphaFoldDB" id="A0A1I2G032"/>
<gene>
    <name evidence="2" type="ORF">SAMN05444380_1426</name>
</gene>
<dbReference type="RefSeq" id="WP_157998100.1">
    <property type="nucleotide sequence ID" value="NZ_AFSL01000021.1"/>
</dbReference>
<keyword evidence="3" id="KW-1185">Reference proteome</keyword>
<dbReference type="STRING" id="385682.SAMN05444380_1426"/>
<evidence type="ECO:0000313" key="3">
    <source>
        <dbReference type="Proteomes" id="UP000181976"/>
    </source>
</evidence>
<name>A0A1I2G032_9BACT</name>
<keyword evidence="1" id="KW-0812">Transmembrane</keyword>
<feature type="transmembrane region" description="Helical" evidence="1">
    <location>
        <begin position="12"/>
        <end position="30"/>
    </location>
</feature>
<dbReference type="InParanoid" id="A0A1I2G032"/>
<keyword evidence="1" id="KW-0472">Membrane</keyword>
<sequence length="45" mass="4970">METIVTQQAGLGLIGWIIVFLIIGAIPMMLKKDKDKKDATNPDNQ</sequence>
<evidence type="ECO:0000313" key="2">
    <source>
        <dbReference type="EMBL" id="SFF10533.1"/>
    </source>
</evidence>
<proteinExistence type="predicted"/>
<accession>A0A1I2G032</accession>
<dbReference type="EMBL" id="FONA01000042">
    <property type="protein sequence ID" value="SFF10533.1"/>
    <property type="molecule type" value="Genomic_DNA"/>
</dbReference>
<keyword evidence="1" id="KW-1133">Transmembrane helix</keyword>
<protein>
    <submittedName>
        <fullName evidence="2">Uncharacterized protein</fullName>
    </submittedName>
</protein>